<organism evidence="1 2">
    <name type="scientific">Solirubrobacter ginsenosidimutans</name>
    <dbReference type="NCBI Taxonomy" id="490573"/>
    <lineage>
        <taxon>Bacteria</taxon>
        <taxon>Bacillati</taxon>
        <taxon>Actinomycetota</taxon>
        <taxon>Thermoleophilia</taxon>
        <taxon>Solirubrobacterales</taxon>
        <taxon>Solirubrobacteraceae</taxon>
        <taxon>Solirubrobacter</taxon>
    </lineage>
</organism>
<dbReference type="InterPro" id="IPR015943">
    <property type="entry name" value="WD40/YVTN_repeat-like_dom_sf"/>
</dbReference>
<dbReference type="PANTHER" id="PTHR47197">
    <property type="entry name" value="PROTEIN NIRF"/>
    <property type="match status" value="1"/>
</dbReference>
<comment type="caution">
    <text evidence="1">The sequence shown here is derived from an EMBL/GenBank/DDBJ whole genome shotgun (WGS) entry which is preliminary data.</text>
</comment>
<evidence type="ECO:0000313" key="2">
    <source>
        <dbReference type="Proteomes" id="UP001149140"/>
    </source>
</evidence>
<evidence type="ECO:0000313" key="1">
    <source>
        <dbReference type="EMBL" id="MDA0159134.1"/>
    </source>
</evidence>
<dbReference type="Gene3D" id="2.130.10.10">
    <property type="entry name" value="YVTN repeat-like/Quinoprotein amine dehydrogenase"/>
    <property type="match status" value="2"/>
</dbReference>
<dbReference type="InterPro" id="IPR011044">
    <property type="entry name" value="Quino_amine_DH_bsu"/>
</dbReference>
<dbReference type="Pfam" id="PF17963">
    <property type="entry name" value="Big_9"/>
    <property type="match status" value="1"/>
</dbReference>
<proteinExistence type="predicted"/>
<dbReference type="EMBL" id="JAPDOD010000002">
    <property type="protein sequence ID" value="MDA0159134.1"/>
    <property type="molecule type" value="Genomic_DNA"/>
</dbReference>
<dbReference type="SUPFAM" id="SSF50969">
    <property type="entry name" value="YVTN repeat-like/Quinoprotein amine dehydrogenase"/>
    <property type="match status" value="1"/>
</dbReference>
<name>A0A9X3RYF9_9ACTN</name>
<dbReference type="Pfam" id="PF11617">
    <property type="entry name" value="Cu-binding_MopE"/>
    <property type="match status" value="1"/>
</dbReference>
<dbReference type="Proteomes" id="UP001149140">
    <property type="component" value="Unassembled WGS sequence"/>
</dbReference>
<accession>A0A9X3RYF9</accession>
<dbReference type="InterPro" id="IPR021655">
    <property type="entry name" value="Put_metal-bd"/>
</dbReference>
<dbReference type="AlphaFoldDB" id="A0A9X3RYF9"/>
<sequence length="700" mass="71064">MAVVVVAGGGASGARAADGDLFVDGCLARVAFTGCPAGLPANPVGVAISPDGRQVYAGVGTAGLFTGLQIFDRNAQTGTLAVRQGVGGCFVATNSAAACTKVGGANNPTHAYDVAVSPDGLNVYLATLRGALLSFARTPETGALRYVNCVGIGAGCTPLTGGQEVGSVAVSPDSRNVYVRGTNGLAVLDRIGASGAVVQKPAFDGCFNEGDVDNCQNVDGLAGDGWKLAVSPDGAQVYVAFGVPGGVSIFNRAADGTLTQRPGTCVSSTGASGGAGLRCINGNDGLGATYVVTISPDGRTVYAGGAGGLTAFNRTGGGGLAQAGCYGAAAGCTPVPVGLASVIDVAATPDSNELVAAAFGTSTLVSFTRNAATSALTLRPGARGCLSSSGSTGRCLALGQVGEDWMRIAMDPLQPRFYVTSALGMLATVTRDYAPTCESVNVETLVNTAVSIPLACSDINGDAYSIEKANAPTAGQIGEIVNGAVFFNPFGSFVGSDTFTYRAVTPTRGVAGPPATVGVNVVAPAAPIPNPSGLDNDRDGFNAGLDCNDNNAAIRPGAVEIRGNNFDENCDGLAEPFPTLTSGVVSKWNVKSTRFTLTTLQVTQQFPKGWKAKIYCKGKRCAFKSKALKAGKVKKSASTIISSLSKSQRRFRAGQTVEIWVSAPNFNTKVARLVLKKSKIPVTEPFCVLPGQTKVQKTCS</sequence>
<protein>
    <submittedName>
        <fullName evidence="1">MopE-related protein</fullName>
    </submittedName>
</protein>
<reference evidence="1" key="1">
    <citation type="submission" date="2022-10" db="EMBL/GenBank/DDBJ databases">
        <title>The WGS of Solirubrobacter ginsenosidimutans DSM 21036.</title>
        <authorList>
            <person name="Jiang Z."/>
        </authorList>
    </citation>
    <scope>NUCLEOTIDE SEQUENCE</scope>
    <source>
        <strain evidence="1">DSM 21036</strain>
    </source>
</reference>
<dbReference type="PANTHER" id="PTHR47197:SF3">
    <property type="entry name" value="DIHYDRO-HEME D1 DEHYDROGENASE"/>
    <property type="match status" value="1"/>
</dbReference>
<keyword evidence="2" id="KW-1185">Reference proteome</keyword>
<gene>
    <name evidence="1" type="ORF">OM076_02560</name>
</gene>
<dbReference type="InterPro" id="IPR051200">
    <property type="entry name" value="Host-pathogen_enzymatic-act"/>
</dbReference>